<evidence type="ECO:0000256" key="4">
    <source>
        <dbReference type="ARBA" id="ARBA00022598"/>
    </source>
</evidence>
<dbReference type="SUPFAM" id="SSF55681">
    <property type="entry name" value="Class II aaRS and biotin synthetases"/>
    <property type="match status" value="1"/>
</dbReference>
<gene>
    <name evidence="14" type="primary">thrS</name>
    <name evidence="14" type="ordered locus">HF1_00250</name>
</gene>
<comment type="catalytic activity">
    <reaction evidence="11">
        <text>tRNA(Thr) + L-threonine + ATP = L-threonyl-tRNA(Thr) + AMP + diphosphate + H(+)</text>
        <dbReference type="Rhea" id="RHEA:24624"/>
        <dbReference type="Rhea" id="RHEA-COMP:9670"/>
        <dbReference type="Rhea" id="RHEA-COMP:9704"/>
        <dbReference type="ChEBI" id="CHEBI:15378"/>
        <dbReference type="ChEBI" id="CHEBI:30616"/>
        <dbReference type="ChEBI" id="CHEBI:33019"/>
        <dbReference type="ChEBI" id="CHEBI:57926"/>
        <dbReference type="ChEBI" id="CHEBI:78442"/>
        <dbReference type="ChEBI" id="CHEBI:78534"/>
        <dbReference type="ChEBI" id="CHEBI:456215"/>
        <dbReference type="EC" id="6.1.1.3"/>
    </reaction>
</comment>
<dbReference type="GO" id="GO:0004829">
    <property type="term" value="F:threonine-tRNA ligase activity"/>
    <property type="evidence" value="ECO:0007669"/>
    <property type="project" value="UniProtKB-UniRule"/>
</dbReference>
<dbReference type="GO" id="GO:0005737">
    <property type="term" value="C:cytoplasm"/>
    <property type="evidence" value="ECO:0007669"/>
    <property type="project" value="UniProtKB-UniRule"/>
</dbReference>
<dbReference type="PROSITE" id="PS50862">
    <property type="entry name" value="AA_TRNA_LIGASE_II"/>
    <property type="match status" value="1"/>
</dbReference>
<evidence type="ECO:0000259" key="13">
    <source>
        <dbReference type="PROSITE" id="PS50862"/>
    </source>
</evidence>
<reference evidence="14 15" key="1">
    <citation type="journal article" date="2011" name="J. Bacteriol.">
        <title>Complete genome sequence of Mycoplasma haemofelis, a hemotropic mycoplasma.</title>
        <authorList>
            <person name="Barker E.N."/>
            <person name="Helps C.R."/>
            <person name="Peters I.R."/>
            <person name="Darby A.C."/>
            <person name="Radford A.D."/>
            <person name="Tasker S."/>
        </authorList>
    </citation>
    <scope>NUCLEOTIDE SEQUENCE [LARGE SCALE GENOMIC DNA]</scope>
    <source>
        <strain evidence="14 15">Langford 1</strain>
    </source>
</reference>
<keyword evidence="8" id="KW-0067">ATP-binding</keyword>
<dbReference type="Pfam" id="PF00587">
    <property type="entry name" value="tRNA-synt_2b"/>
    <property type="match status" value="1"/>
</dbReference>
<dbReference type="EMBL" id="FR773153">
    <property type="protein sequence ID" value="CBY92033.1"/>
    <property type="molecule type" value="Genomic_DNA"/>
</dbReference>
<dbReference type="GO" id="GO:0005524">
    <property type="term" value="F:ATP binding"/>
    <property type="evidence" value="ECO:0007669"/>
    <property type="project" value="UniProtKB-KW"/>
</dbReference>
<evidence type="ECO:0000256" key="3">
    <source>
        <dbReference type="ARBA" id="ARBA00022490"/>
    </source>
</evidence>
<dbReference type="InterPro" id="IPR002314">
    <property type="entry name" value="aa-tRNA-synt_IIb"/>
</dbReference>
<dbReference type="AlphaFoldDB" id="E8ZGK3"/>
<keyword evidence="15" id="KW-1185">Reference proteome</keyword>
<dbReference type="OrthoDB" id="9802304at2"/>
<dbReference type="InterPro" id="IPR006195">
    <property type="entry name" value="aa-tRNA-synth_II"/>
</dbReference>
<dbReference type="InterPro" id="IPR045864">
    <property type="entry name" value="aa-tRNA-synth_II/BPL/LPL"/>
</dbReference>
<keyword evidence="5" id="KW-0479">Metal-binding</keyword>
<dbReference type="GO" id="GO:0046872">
    <property type="term" value="F:metal ion binding"/>
    <property type="evidence" value="ECO:0007669"/>
    <property type="project" value="UniProtKB-KW"/>
</dbReference>
<evidence type="ECO:0000256" key="6">
    <source>
        <dbReference type="ARBA" id="ARBA00022741"/>
    </source>
</evidence>
<evidence type="ECO:0000256" key="2">
    <source>
        <dbReference type="ARBA" id="ARBA00013163"/>
    </source>
</evidence>
<dbReference type="InterPro" id="IPR004154">
    <property type="entry name" value="Anticodon-bd"/>
</dbReference>
<dbReference type="FunFam" id="3.30.930.10:FF:000002">
    <property type="entry name" value="Threonine--tRNA ligase"/>
    <property type="match status" value="1"/>
</dbReference>
<evidence type="ECO:0000256" key="12">
    <source>
        <dbReference type="NCBIfam" id="TIGR00418"/>
    </source>
</evidence>
<dbReference type="PRINTS" id="PR01047">
    <property type="entry name" value="TRNASYNTHTHR"/>
</dbReference>
<dbReference type="NCBIfam" id="TIGR00418">
    <property type="entry name" value="thrS"/>
    <property type="match status" value="1"/>
</dbReference>
<keyword evidence="3" id="KW-0963">Cytoplasm</keyword>
<dbReference type="PANTHER" id="PTHR11451">
    <property type="entry name" value="THREONINE-TRNA LIGASE"/>
    <property type="match status" value="1"/>
</dbReference>
<feature type="domain" description="Aminoacyl-transfer RNA synthetases class-II family profile" evidence="13">
    <location>
        <begin position="109"/>
        <end position="376"/>
    </location>
</feature>
<evidence type="ECO:0000256" key="5">
    <source>
        <dbReference type="ARBA" id="ARBA00022723"/>
    </source>
</evidence>
<evidence type="ECO:0000313" key="14">
    <source>
        <dbReference type="EMBL" id="CBY92033.1"/>
    </source>
</evidence>
<evidence type="ECO:0000256" key="9">
    <source>
        <dbReference type="ARBA" id="ARBA00022917"/>
    </source>
</evidence>
<proteinExistence type="inferred from homology"/>
<dbReference type="EC" id="6.1.1.3" evidence="2 12"/>
<evidence type="ECO:0000256" key="8">
    <source>
        <dbReference type="ARBA" id="ARBA00022840"/>
    </source>
</evidence>
<dbReference type="Proteomes" id="UP000008637">
    <property type="component" value="Chromosome"/>
</dbReference>
<evidence type="ECO:0000256" key="7">
    <source>
        <dbReference type="ARBA" id="ARBA00022833"/>
    </source>
</evidence>
<name>E8ZGK3_MYCHL</name>
<keyword evidence="6" id="KW-0547">Nucleotide-binding</keyword>
<dbReference type="KEGG" id="mha:HF1_00250"/>
<organism evidence="14 15">
    <name type="scientific">Mycoplasma haemofelis (strain Langford 1)</name>
    <name type="common">Haemobartonella felis</name>
    <dbReference type="NCBI Taxonomy" id="941640"/>
    <lineage>
        <taxon>Bacteria</taxon>
        <taxon>Bacillati</taxon>
        <taxon>Mycoplasmatota</taxon>
        <taxon>Mollicutes</taxon>
        <taxon>Mycoplasmataceae</taxon>
        <taxon>Mycoplasma</taxon>
    </lineage>
</organism>
<dbReference type="Gene3D" id="3.30.930.10">
    <property type="entry name" value="Bira Bifunctional Protein, Domain 2"/>
    <property type="match status" value="1"/>
</dbReference>
<protein>
    <recommendedName>
        <fullName evidence="2 12">Threonine--tRNA ligase</fullName>
        <ecNumber evidence="2 12">6.1.1.3</ecNumber>
    </recommendedName>
</protein>
<keyword evidence="7" id="KW-0862">Zinc</keyword>
<dbReference type="Pfam" id="PF03129">
    <property type="entry name" value="HGTP_anticodon"/>
    <property type="match status" value="1"/>
</dbReference>
<accession>E8ZGK3</accession>
<sequence>MKDLRSNIKEFLLKTYPHIKIEERGDCLWLSEIGKSHEDIRKSLERELPSHSLNLKPDKDGFLLEWKDSKKEEVHEKDHRGIGKNLRIFDFDPLIGAGMPIWLERGHLIKEEIKNYINRIQRNNGIAIVSTPELGKKELYQTSGHWDHYQENMFPSLSLEGEGEYILRPMTCPHHIILYKKQKRHEKQLPIAFGENARLHRYEYSGGLFGLERTRCMELIDTHLFCAKNQIFESLDKVFGIIQDIKEAFEIEYHSIVLSLRDVNNKDKFFDDENLWSLSEGSLKEFLDSKKIEYVEGIGDAAFYGPKIDFQIETYAGKIITISTIQLDFSLPQKFELKYTGMDEKDHEPIMIHVGIIGTLERFIAYLLERNNGWLPFWLSPTQVTLIPVNRDSHLDSVRKLENFYRSKNIRVEVDQSGLSLGKKIAKAIEKRSFGFMIVGDKEAQELNVADPEHLNEMAKIGWESQMSRITKSRNKELNGKVSEEKYPKDHIDFLRWAYEK</sequence>
<evidence type="ECO:0000256" key="1">
    <source>
        <dbReference type="ARBA" id="ARBA00008226"/>
    </source>
</evidence>
<dbReference type="HOGENOM" id="CLU_008554_2_1_14"/>
<dbReference type="SUPFAM" id="SSF52954">
    <property type="entry name" value="Class II aaRS ABD-related"/>
    <property type="match status" value="1"/>
</dbReference>
<evidence type="ECO:0000313" key="15">
    <source>
        <dbReference type="Proteomes" id="UP000008637"/>
    </source>
</evidence>
<evidence type="ECO:0000256" key="11">
    <source>
        <dbReference type="ARBA" id="ARBA00049515"/>
    </source>
</evidence>
<keyword evidence="9" id="KW-0648">Protein biosynthesis</keyword>
<comment type="similarity">
    <text evidence="1">Belongs to the class-II aminoacyl-tRNA synthetase family.</text>
</comment>
<dbReference type="Gene3D" id="3.40.50.800">
    <property type="entry name" value="Anticodon-binding domain"/>
    <property type="match status" value="1"/>
</dbReference>
<dbReference type="InterPro" id="IPR002320">
    <property type="entry name" value="Thr-tRNA-ligase_IIa"/>
</dbReference>
<keyword evidence="10" id="KW-0030">Aminoacyl-tRNA synthetase</keyword>
<dbReference type="PANTHER" id="PTHR11451:SF56">
    <property type="entry name" value="THREONINE--TRNA LIGASE 1"/>
    <property type="match status" value="1"/>
</dbReference>
<evidence type="ECO:0000256" key="10">
    <source>
        <dbReference type="ARBA" id="ARBA00023146"/>
    </source>
</evidence>
<dbReference type="InterPro" id="IPR036621">
    <property type="entry name" value="Anticodon-bd_dom_sf"/>
</dbReference>
<dbReference type="GO" id="GO:0006435">
    <property type="term" value="P:threonyl-tRNA aminoacylation"/>
    <property type="evidence" value="ECO:0007669"/>
    <property type="project" value="UniProtKB-UniRule"/>
</dbReference>
<keyword evidence="4 14" id="KW-0436">Ligase</keyword>